<dbReference type="EMBL" id="QSDK01000015">
    <property type="protein sequence ID" value="RGY75561.1"/>
    <property type="molecule type" value="Genomic_DNA"/>
</dbReference>
<proteinExistence type="predicted"/>
<organism evidence="1 2">
    <name type="scientific">Bifidobacterium pseudocatenulatum</name>
    <dbReference type="NCBI Taxonomy" id="28026"/>
    <lineage>
        <taxon>Bacteria</taxon>
        <taxon>Bacillati</taxon>
        <taxon>Actinomycetota</taxon>
        <taxon>Actinomycetes</taxon>
        <taxon>Bifidobacteriales</taxon>
        <taxon>Bifidobacteriaceae</taxon>
        <taxon>Bifidobacterium</taxon>
    </lineage>
</organism>
<sequence length="72" mass="8175">MRDTVAHFLAKTKKMSQKELRMPQNINALLCFAEQYEVMKNEIIQTGRFGLDGESLMNLFAYWIGGTANSSS</sequence>
<evidence type="ECO:0000313" key="1">
    <source>
        <dbReference type="EMBL" id="RGY75561.1"/>
    </source>
</evidence>
<name>A0A413KBA5_BIFPS</name>
<protein>
    <submittedName>
        <fullName evidence="1">Uncharacterized protein</fullName>
    </submittedName>
</protein>
<comment type="caution">
    <text evidence="1">The sequence shown here is derived from an EMBL/GenBank/DDBJ whole genome shotgun (WGS) entry which is preliminary data.</text>
</comment>
<dbReference type="Proteomes" id="UP000284163">
    <property type="component" value="Unassembled WGS sequence"/>
</dbReference>
<dbReference type="AlphaFoldDB" id="A0A413KBA5"/>
<gene>
    <name evidence="1" type="ORF">DXA22_08540</name>
</gene>
<reference evidence="1 2" key="1">
    <citation type="submission" date="2018-08" db="EMBL/GenBank/DDBJ databases">
        <title>A genome reference for cultivated species of the human gut microbiota.</title>
        <authorList>
            <person name="Zou Y."/>
            <person name="Xue W."/>
            <person name="Luo G."/>
        </authorList>
    </citation>
    <scope>NUCLEOTIDE SEQUENCE [LARGE SCALE GENOMIC DNA]</scope>
    <source>
        <strain evidence="1 2">CF01-1</strain>
    </source>
</reference>
<accession>A0A413KBA5</accession>
<evidence type="ECO:0000313" key="2">
    <source>
        <dbReference type="Proteomes" id="UP000284163"/>
    </source>
</evidence>